<proteinExistence type="inferred from homology"/>
<dbReference type="GO" id="GO:0019237">
    <property type="term" value="F:centromeric DNA binding"/>
    <property type="evidence" value="ECO:0007669"/>
    <property type="project" value="InterPro"/>
</dbReference>
<dbReference type="AlphaFoldDB" id="A0A9P9L406"/>
<dbReference type="GO" id="GO:0051315">
    <property type="term" value="P:attachment of mitotic spindle microtubules to kinetochore"/>
    <property type="evidence" value="ECO:0007669"/>
    <property type="project" value="TreeGrafter"/>
</dbReference>
<comment type="subcellular location">
    <subcellularLocation>
        <location evidence="1">Nucleus</location>
    </subcellularLocation>
</comment>
<dbReference type="InterPro" id="IPR011051">
    <property type="entry name" value="RmlC_Cupin_sf"/>
</dbReference>
<gene>
    <name evidence="10" type="ORF">B0J15DRAFT_384803</name>
</gene>
<keyword evidence="3" id="KW-0238">DNA-binding</keyword>
<reference evidence="10" key="1">
    <citation type="journal article" date="2021" name="Nat. Commun.">
        <title>Genetic determinants of endophytism in the Arabidopsis root mycobiome.</title>
        <authorList>
            <person name="Mesny F."/>
            <person name="Miyauchi S."/>
            <person name="Thiergart T."/>
            <person name="Pickel B."/>
            <person name="Atanasova L."/>
            <person name="Karlsson M."/>
            <person name="Huettel B."/>
            <person name="Barry K.W."/>
            <person name="Haridas S."/>
            <person name="Chen C."/>
            <person name="Bauer D."/>
            <person name="Andreopoulos W."/>
            <person name="Pangilinan J."/>
            <person name="LaButti K."/>
            <person name="Riley R."/>
            <person name="Lipzen A."/>
            <person name="Clum A."/>
            <person name="Drula E."/>
            <person name="Henrissat B."/>
            <person name="Kohler A."/>
            <person name="Grigoriev I.V."/>
            <person name="Martin F.M."/>
            <person name="Hacquard S."/>
        </authorList>
    </citation>
    <scope>NUCLEOTIDE SEQUENCE</scope>
    <source>
        <strain evidence="10">FSSC 5 MPI-SDFR-AT-0091</strain>
    </source>
</reference>
<evidence type="ECO:0000256" key="5">
    <source>
        <dbReference type="ARBA" id="ARBA00057947"/>
    </source>
</evidence>
<dbReference type="FunFam" id="2.60.120.10:FF:000033">
    <property type="entry name" value="Centromere protein C 1"/>
    <property type="match status" value="1"/>
</dbReference>
<evidence type="ECO:0000256" key="4">
    <source>
        <dbReference type="ARBA" id="ARBA00023242"/>
    </source>
</evidence>
<feature type="compositionally biased region" description="Acidic residues" evidence="7">
    <location>
        <begin position="328"/>
        <end position="350"/>
    </location>
</feature>
<sequence length="660" mass="72958">MAPRGGPRRSEAAEPQAFHQLGVRGRKTGVELIDTGERDEYGMQPLDDLLSSPERGPSGANQQDDDDDDDDQYDDDQGSEDMDIETSAPAPTVHTRAPPETNMTTGAGPGPRTLLKERSIPYPIPRSRSPVKTQLLSPARRNRNLEHLSSPTRRSIAEERDPTVTRKLDFGAKSSGRPRGGANGINGSLPEEEEEEDADETEDADEPEQEEEVSDNMDLLEQSLQMVEAMHGDSVSPEPEPEPEHSEPPSEEDEPPVKQPVAAKKGRGRPPRPKPVQQEPEEEPVEEESEEEAAPVASKKGRKSNKPAPQPKQPKAAPASRKRRAEPEPEPEPEEVEQPEDEVSEQEPEESAPQAKKQRTTSVKPSKPAKAAVSKAPGRPKGRPPRSKAPAEEAGETSFAALQRGPPMPKSRGLVSVRHDAEEVRTTRSGRHSFKPLDWWRGDKVVQEEEEFDGVTGRDKFVLTTIKEVIRKPQEEAPVKKAKGRAKGRPKRAPEVELELEDWELNPGVVNGEVILWEPEHELHPPADDEPVEVMEDRVAIAGNAIQTKDIHDTTFRFAKTLTTPFIGAGIVDLPPGSDKRPKNSRKMHMVFFLHSGKVLVTVNEASFRLSAGGMWFVPRGNYYSITNDYDKPARIFFSQGCEVTSQPTEGERSQLSVMA</sequence>
<dbReference type="Proteomes" id="UP000736672">
    <property type="component" value="Unassembled WGS sequence"/>
</dbReference>
<feature type="compositionally biased region" description="Basic and acidic residues" evidence="7">
    <location>
        <begin position="417"/>
        <end position="426"/>
    </location>
</feature>
<keyword evidence="4" id="KW-0539">Nucleus</keyword>
<evidence type="ECO:0000259" key="8">
    <source>
        <dbReference type="Pfam" id="PF11699"/>
    </source>
</evidence>
<evidence type="ECO:0000256" key="3">
    <source>
        <dbReference type="ARBA" id="ARBA00023125"/>
    </source>
</evidence>
<feature type="domain" description="Mif2/CENP-C cupin" evidence="8">
    <location>
        <begin position="556"/>
        <end position="640"/>
    </location>
</feature>
<dbReference type="Gene3D" id="2.60.120.10">
    <property type="entry name" value="Jelly Rolls"/>
    <property type="match status" value="1"/>
</dbReference>
<dbReference type="PRINTS" id="PR00929">
    <property type="entry name" value="ATHOOK"/>
</dbReference>
<name>A0A9P9L406_FUSSL</name>
<feature type="compositionally biased region" description="Basic and acidic residues" evidence="7">
    <location>
        <begin position="155"/>
        <end position="170"/>
    </location>
</feature>
<dbReference type="GO" id="GO:0051382">
    <property type="term" value="P:kinetochore assembly"/>
    <property type="evidence" value="ECO:0007669"/>
    <property type="project" value="InterPro"/>
</dbReference>
<feature type="domain" description="Mif2 N-terminal" evidence="9">
    <location>
        <begin position="18"/>
        <end position="170"/>
    </location>
</feature>
<feature type="compositionally biased region" description="Low complexity" evidence="7">
    <location>
        <begin position="362"/>
        <end position="377"/>
    </location>
</feature>
<dbReference type="PANTHER" id="PTHR16684">
    <property type="entry name" value="CENTROMERE PROTEIN C"/>
    <property type="match status" value="1"/>
</dbReference>
<dbReference type="PANTHER" id="PTHR16684:SF11">
    <property type="entry name" value="CENTROMERE PROTEIN C"/>
    <property type="match status" value="1"/>
</dbReference>
<feature type="compositionally biased region" description="Acidic residues" evidence="7">
    <location>
        <begin position="63"/>
        <end position="84"/>
    </location>
</feature>
<comment type="caution">
    <text evidence="10">The sequence shown here is derived from an EMBL/GenBank/DDBJ whole genome shotgun (WGS) entry which is preliminary data.</text>
</comment>
<dbReference type="InterPro" id="IPR025974">
    <property type="entry name" value="Mif2/CENP-C_cupin"/>
</dbReference>
<feature type="compositionally biased region" description="Acidic residues" evidence="7">
    <location>
        <begin position="279"/>
        <end position="293"/>
    </location>
</feature>
<dbReference type="GO" id="GO:0051455">
    <property type="term" value="P:spindle attachment to meiosis I kinetochore"/>
    <property type="evidence" value="ECO:0007669"/>
    <property type="project" value="TreeGrafter"/>
</dbReference>
<evidence type="ECO:0000256" key="7">
    <source>
        <dbReference type="SAM" id="MobiDB-lite"/>
    </source>
</evidence>
<accession>A0A9P9L406</accession>
<dbReference type="CDD" id="cd06993">
    <property type="entry name" value="cupin_CENP-C_C"/>
    <property type="match status" value="1"/>
</dbReference>
<comment type="function">
    <text evidence="5">Component of the kinetochore, a multiprotein complex that assembles on centromeric DNA and attaches chromosomes to spindle microtubules, mediating chromosome segregation and sister chromatid segregation during meiosis and mitosis. Component of the inner kinetochore constitutive centromere-associated network (CCAN), which serves as a structural platform for outer kinetochore assembly.</text>
</comment>
<comment type="similarity">
    <text evidence="2">Belongs to the CENP-C/MIF2 family.</text>
</comment>
<dbReference type="GO" id="GO:0005634">
    <property type="term" value="C:nucleus"/>
    <property type="evidence" value="ECO:0007669"/>
    <property type="project" value="UniProtKB-SubCell"/>
</dbReference>
<protein>
    <recommendedName>
        <fullName evidence="6">CENP-C homolog</fullName>
    </recommendedName>
</protein>
<feature type="compositionally biased region" description="Acidic residues" evidence="7">
    <location>
        <begin position="190"/>
        <end position="215"/>
    </location>
</feature>
<dbReference type="InterPro" id="IPR017956">
    <property type="entry name" value="AT_hook_DNA-bd_motif"/>
</dbReference>
<organism evidence="10 11">
    <name type="scientific">Fusarium solani</name>
    <name type="common">Filamentous fungus</name>
    <dbReference type="NCBI Taxonomy" id="169388"/>
    <lineage>
        <taxon>Eukaryota</taxon>
        <taxon>Fungi</taxon>
        <taxon>Dikarya</taxon>
        <taxon>Ascomycota</taxon>
        <taxon>Pezizomycotina</taxon>
        <taxon>Sordariomycetes</taxon>
        <taxon>Hypocreomycetidae</taxon>
        <taxon>Hypocreales</taxon>
        <taxon>Nectriaceae</taxon>
        <taxon>Fusarium</taxon>
        <taxon>Fusarium solani species complex</taxon>
    </lineage>
</organism>
<dbReference type="OrthoDB" id="1939643at2759"/>
<dbReference type="GO" id="GO:0000776">
    <property type="term" value="C:kinetochore"/>
    <property type="evidence" value="ECO:0007669"/>
    <property type="project" value="InterPro"/>
</dbReference>
<evidence type="ECO:0000256" key="6">
    <source>
        <dbReference type="ARBA" id="ARBA00075033"/>
    </source>
</evidence>
<dbReference type="Pfam" id="PF15624">
    <property type="entry name" value="Mif2_N"/>
    <property type="match status" value="1"/>
</dbReference>
<evidence type="ECO:0000259" key="9">
    <source>
        <dbReference type="Pfam" id="PF15624"/>
    </source>
</evidence>
<dbReference type="Pfam" id="PF11699">
    <property type="entry name" value="CENP-C_C"/>
    <property type="match status" value="1"/>
</dbReference>
<dbReference type="InterPro" id="IPR014710">
    <property type="entry name" value="RmlC-like_jellyroll"/>
</dbReference>
<evidence type="ECO:0000313" key="10">
    <source>
        <dbReference type="EMBL" id="KAH7273823.1"/>
    </source>
</evidence>
<evidence type="ECO:0000256" key="1">
    <source>
        <dbReference type="ARBA" id="ARBA00004123"/>
    </source>
</evidence>
<dbReference type="EMBL" id="JAGTJS010000002">
    <property type="protein sequence ID" value="KAH7273823.1"/>
    <property type="molecule type" value="Genomic_DNA"/>
</dbReference>
<keyword evidence="11" id="KW-1185">Reference proteome</keyword>
<evidence type="ECO:0000256" key="2">
    <source>
        <dbReference type="ARBA" id="ARBA00010291"/>
    </source>
</evidence>
<dbReference type="SUPFAM" id="SSF51182">
    <property type="entry name" value="RmlC-like cupins"/>
    <property type="match status" value="1"/>
</dbReference>
<evidence type="ECO:0000313" key="11">
    <source>
        <dbReference type="Proteomes" id="UP000736672"/>
    </source>
</evidence>
<dbReference type="InterPro" id="IPR028386">
    <property type="entry name" value="CENP-C/Mif2/cnp3"/>
</dbReference>
<dbReference type="InterPro" id="IPR028929">
    <property type="entry name" value="Mif2_N"/>
</dbReference>
<feature type="region of interest" description="Disordered" evidence="7">
    <location>
        <begin position="1"/>
        <end position="436"/>
    </location>
</feature>